<comment type="similarity">
    <text evidence="2">Belongs to the ABC transporter superfamily. ABCG family. Eye pigment precursor importer (TC 3.A.1.204) subfamily.</text>
</comment>
<evidence type="ECO:0000259" key="7">
    <source>
        <dbReference type="Pfam" id="PF00005"/>
    </source>
</evidence>
<comment type="caution">
    <text evidence="8">The sequence shown here is derived from an EMBL/GenBank/DDBJ whole genome shotgun (WGS) entry which is preliminary data.</text>
</comment>
<gene>
    <name evidence="8" type="ORF">PR048_002260</name>
</gene>
<dbReference type="Proteomes" id="UP001159363">
    <property type="component" value="Chromosome 1"/>
</dbReference>
<dbReference type="PANTHER" id="PTHR48041">
    <property type="entry name" value="ABC TRANSPORTER G FAMILY MEMBER 28"/>
    <property type="match status" value="1"/>
</dbReference>
<evidence type="ECO:0000256" key="1">
    <source>
        <dbReference type="ARBA" id="ARBA00004141"/>
    </source>
</evidence>
<comment type="subcellular location">
    <subcellularLocation>
        <location evidence="1">Membrane</location>
        <topology evidence="1">Multi-pass membrane protein</topology>
    </subcellularLocation>
</comment>
<evidence type="ECO:0000256" key="5">
    <source>
        <dbReference type="ARBA" id="ARBA00022989"/>
    </source>
</evidence>
<keyword evidence="3" id="KW-0813">Transport</keyword>
<keyword evidence="5" id="KW-1133">Transmembrane helix</keyword>
<evidence type="ECO:0000256" key="4">
    <source>
        <dbReference type="ARBA" id="ARBA00022692"/>
    </source>
</evidence>
<evidence type="ECO:0000256" key="3">
    <source>
        <dbReference type="ARBA" id="ARBA00022448"/>
    </source>
</evidence>
<proteinExistence type="inferred from homology"/>
<keyword evidence="4" id="KW-0812">Transmembrane</keyword>
<evidence type="ECO:0000256" key="2">
    <source>
        <dbReference type="ARBA" id="ARBA00005814"/>
    </source>
</evidence>
<keyword evidence="9" id="KW-1185">Reference proteome</keyword>
<organism evidence="8 9">
    <name type="scientific">Dryococelus australis</name>
    <dbReference type="NCBI Taxonomy" id="614101"/>
    <lineage>
        <taxon>Eukaryota</taxon>
        <taxon>Metazoa</taxon>
        <taxon>Ecdysozoa</taxon>
        <taxon>Arthropoda</taxon>
        <taxon>Hexapoda</taxon>
        <taxon>Insecta</taxon>
        <taxon>Pterygota</taxon>
        <taxon>Neoptera</taxon>
        <taxon>Polyneoptera</taxon>
        <taxon>Phasmatodea</taxon>
        <taxon>Verophasmatodea</taxon>
        <taxon>Anareolatae</taxon>
        <taxon>Phasmatidae</taxon>
        <taxon>Eurycanthinae</taxon>
        <taxon>Dryococelus</taxon>
    </lineage>
</organism>
<sequence>MIGLDHVKDTFSDRLSGGQKKRLSIAQELLDNPHVIFLDEPTTLNRAMYRDFIANELLALLEDVPYLQNLDIKFIHDGAPAYFPRNVREQLTQIFIGRWIGLGGPAVLVNQVGVLDVVSSGAKLGHLPPASWGDVMAVWPNG</sequence>
<reference evidence="8 9" key="1">
    <citation type="submission" date="2023-02" db="EMBL/GenBank/DDBJ databases">
        <title>LHISI_Scaffold_Assembly.</title>
        <authorList>
            <person name="Stuart O.P."/>
            <person name="Cleave R."/>
            <person name="Magrath M.J.L."/>
            <person name="Mikheyev A.S."/>
        </authorList>
    </citation>
    <scope>NUCLEOTIDE SEQUENCE [LARGE SCALE GENOMIC DNA]</scope>
    <source>
        <strain evidence="8">Daus_M_001</strain>
        <tissue evidence="8">Leg muscle</tissue>
    </source>
</reference>
<keyword evidence="6" id="KW-0472">Membrane</keyword>
<accession>A0ABQ9IJN8</accession>
<dbReference type="InterPro" id="IPR003439">
    <property type="entry name" value="ABC_transporter-like_ATP-bd"/>
</dbReference>
<evidence type="ECO:0000256" key="6">
    <source>
        <dbReference type="ARBA" id="ARBA00023136"/>
    </source>
</evidence>
<protein>
    <recommendedName>
        <fullName evidence="7">ABC transporter domain-containing protein</fullName>
    </recommendedName>
</protein>
<dbReference type="InterPro" id="IPR050352">
    <property type="entry name" value="ABCG_transporters"/>
</dbReference>
<dbReference type="PANTHER" id="PTHR48041:SF105">
    <property type="entry name" value="FI02074P"/>
    <property type="match status" value="1"/>
</dbReference>
<dbReference type="Gene3D" id="3.40.50.300">
    <property type="entry name" value="P-loop containing nucleotide triphosphate hydrolases"/>
    <property type="match status" value="1"/>
</dbReference>
<name>A0ABQ9IJN8_9NEOP</name>
<evidence type="ECO:0000313" key="9">
    <source>
        <dbReference type="Proteomes" id="UP001159363"/>
    </source>
</evidence>
<dbReference type="SUPFAM" id="SSF52540">
    <property type="entry name" value="P-loop containing nucleoside triphosphate hydrolases"/>
    <property type="match status" value="1"/>
</dbReference>
<feature type="domain" description="ABC transporter" evidence="7">
    <location>
        <begin position="3"/>
        <end position="43"/>
    </location>
</feature>
<dbReference type="InterPro" id="IPR027417">
    <property type="entry name" value="P-loop_NTPase"/>
</dbReference>
<dbReference type="Pfam" id="PF00005">
    <property type="entry name" value="ABC_tran"/>
    <property type="match status" value="1"/>
</dbReference>
<dbReference type="EMBL" id="JARBHB010000001">
    <property type="protein sequence ID" value="KAJ8896914.1"/>
    <property type="molecule type" value="Genomic_DNA"/>
</dbReference>
<evidence type="ECO:0000313" key="8">
    <source>
        <dbReference type="EMBL" id="KAJ8896914.1"/>
    </source>
</evidence>